<dbReference type="Proteomes" id="UP001060112">
    <property type="component" value="Chromosome"/>
</dbReference>
<protein>
    <submittedName>
        <fullName evidence="1">Uncharacterized protein</fullName>
    </submittedName>
</protein>
<keyword evidence="2" id="KW-1185">Reference proteome</keyword>
<dbReference type="EMBL" id="CP101620">
    <property type="protein sequence ID" value="UTY39833.1"/>
    <property type="molecule type" value="Genomic_DNA"/>
</dbReference>
<name>A0ABY5I393_9FIRM</name>
<evidence type="ECO:0000313" key="1">
    <source>
        <dbReference type="EMBL" id="UTY39833.1"/>
    </source>
</evidence>
<gene>
    <name evidence="1" type="ORF">NMU03_03210</name>
</gene>
<dbReference type="RefSeq" id="WP_290141254.1">
    <property type="nucleotide sequence ID" value="NZ_CP101620.1"/>
</dbReference>
<evidence type="ECO:0000313" key="2">
    <source>
        <dbReference type="Proteomes" id="UP001060112"/>
    </source>
</evidence>
<organism evidence="1 2">
    <name type="scientific">Allocoprobacillus halotolerans</name>
    <dbReference type="NCBI Taxonomy" id="2944914"/>
    <lineage>
        <taxon>Bacteria</taxon>
        <taxon>Bacillati</taxon>
        <taxon>Bacillota</taxon>
        <taxon>Erysipelotrichia</taxon>
        <taxon>Erysipelotrichales</taxon>
        <taxon>Erysipelotrichaceae</taxon>
        <taxon>Allocoprobacillus</taxon>
    </lineage>
</organism>
<dbReference type="Gene3D" id="3.30.450.20">
    <property type="entry name" value="PAS domain"/>
    <property type="match status" value="1"/>
</dbReference>
<proteinExistence type="predicted"/>
<sequence length="112" mass="12533">MLSTKRIDLLLDIGKGDDILGGNTYTYLISETGNILVDSKKDIFNQSTIFSQPYFDDSDLEKVAHSLASQQDITSSFVYGGEQYQALLKSIGTNNWYLFSVNMLEDSNLFAD</sequence>
<reference evidence="1" key="1">
    <citation type="submission" date="2022-07" db="EMBL/GenBank/DDBJ databases">
        <title>Faecal culturing of patients with breast cancer.</title>
        <authorList>
            <person name="Teng N.M.Y."/>
            <person name="Kiu R."/>
            <person name="Evans R."/>
            <person name="Baker D.J."/>
            <person name="Zenner C."/>
            <person name="Robinson S.D."/>
            <person name="Hall L.J."/>
        </authorList>
    </citation>
    <scope>NUCLEOTIDE SEQUENCE</scope>
    <source>
        <strain evidence="1">LH1062</strain>
    </source>
</reference>
<accession>A0ABY5I393</accession>